<evidence type="ECO:0000256" key="1">
    <source>
        <dbReference type="ARBA" id="ARBA00004651"/>
    </source>
</evidence>
<evidence type="ECO:0000313" key="9">
    <source>
        <dbReference type="EMBL" id="TDG73013.1"/>
    </source>
</evidence>
<evidence type="ECO:0000256" key="6">
    <source>
        <dbReference type="ARBA" id="ARBA00022989"/>
    </source>
</evidence>
<evidence type="ECO:0000256" key="5">
    <source>
        <dbReference type="ARBA" id="ARBA00022692"/>
    </source>
</evidence>
<dbReference type="Proteomes" id="UP000295257">
    <property type="component" value="Unassembled WGS sequence"/>
</dbReference>
<organism evidence="9 10">
    <name type="scientific">Companilactobacillus farciminis</name>
    <dbReference type="NCBI Taxonomy" id="1612"/>
    <lineage>
        <taxon>Bacteria</taxon>
        <taxon>Bacillati</taxon>
        <taxon>Bacillota</taxon>
        <taxon>Bacilli</taxon>
        <taxon>Lactobacillales</taxon>
        <taxon>Lactobacillaceae</taxon>
        <taxon>Companilactobacillus</taxon>
    </lineage>
</organism>
<evidence type="ECO:0000313" key="10">
    <source>
        <dbReference type="Proteomes" id="UP000295257"/>
    </source>
</evidence>
<keyword evidence="4 8" id="KW-1003">Cell membrane</keyword>
<evidence type="ECO:0000256" key="7">
    <source>
        <dbReference type="ARBA" id="ARBA00023136"/>
    </source>
</evidence>
<dbReference type="OrthoDB" id="7843147at2"/>
<comment type="caution">
    <text evidence="9">The sequence shown here is derived from an EMBL/GenBank/DDBJ whole genome shotgun (WGS) entry which is preliminary data.</text>
</comment>
<sequence length="243" mass="27296">MSIEFLMCVLFIIFFSHVVQTMTGFAGSMLALPFLTLIISLSDAKVLITLIGLLWSIWILYTDHEFIDWHFLWIVVFLMTIGISIGMVIANKVPTNLLLTFMGIVIILNAIWNLVKKDVNKKSSIPKNLFFGIGAGIMQGMVLMGGPLVVVLANSHFKDRRYYRATLAVIWLIIDIVLLLFFQLDHMISQKSLYLTGLCIIPLVISIIVGNYVNKFLDNLKFNRLVNGLLIVSGATILVQVFG</sequence>
<feature type="transmembrane region" description="Helical" evidence="8">
    <location>
        <begin position="31"/>
        <end position="59"/>
    </location>
</feature>
<dbReference type="PANTHER" id="PTHR30269">
    <property type="entry name" value="TRANSMEMBRANE PROTEIN YFCA"/>
    <property type="match status" value="1"/>
</dbReference>
<name>A0A4R5NFW5_9LACO</name>
<feature type="transmembrane region" description="Helical" evidence="8">
    <location>
        <begin position="127"/>
        <end position="150"/>
    </location>
</feature>
<dbReference type="RefSeq" id="WP_010019038.1">
    <property type="nucleotide sequence ID" value="NZ_PUFN01000012.1"/>
</dbReference>
<keyword evidence="5 8" id="KW-0812">Transmembrane</keyword>
<dbReference type="PANTHER" id="PTHR30269:SF37">
    <property type="entry name" value="MEMBRANE TRANSPORTER PROTEIN"/>
    <property type="match status" value="1"/>
</dbReference>
<evidence type="ECO:0000256" key="2">
    <source>
        <dbReference type="ARBA" id="ARBA00009142"/>
    </source>
</evidence>
<comment type="subcellular location">
    <subcellularLocation>
        <location evidence="1 8">Cell membrane</location>
        <topology evidence="1 8">Multi-pass membrane protein</topology>
    </subcellularLocation>
</comment>
<reference evidence="9 10" key="1">
    <citation type="journal article" date="2019" name="Appl. Microbiol. Biotechnol.">
        <title>Uncovering carbohydrate metabolism through a genotype-phenotype association study of 56 lactic acid bacteria genomes.</title>
        <authorList>
            <person name="Buron-Moles G."/>
            <person name="Chailyan A."/>
            <person name="Dolejs I."/>
            <person name="Forster J."/>
            <person name="Miks M.H."/>
        </authorList>
    </citation>
    <scope>NUCLEOTIDE SEQUENCE [LARGE SCALE GENOMIC DNA]</scope>
    <source>
        <strain evidence="9 10">ATCC 29644</strain>
    </source>
</reference>
<dbReference type="GO" id="GO:0005886">
    <property type="term" value="C:plasma membrane"/>
    <property type="evidence" value="ECO:0007669"/>
    <property type="project" value="UniProtKB-SubCell"/>
</dbReference>
<proteinExistence type="inferred from homology"/>
<accession>A0A4R5NFW5</accession>
<gene>
    <name evidence="9" type="ORF">C5L30_000400</name>
</gene>
<feature type="transmembrane region" description="Helical" evidence="8">
    <location>
        <begin position="193"/>
        <end position="213"/>
    </location>
</feature>
<dbReference type="AlphaFoldDB" id="A0A4R5NFW5"/>
<evidence type="ECO:0000256" key="3">
    <source>
        <dbReference type="ARBA" id="ARBA00022448"/>
    </source>
</evidence>
<keyword evidence="7 8" id="KW-0472">Membrane</keyword>
<keyword evidence="3" id="KW-0813">Transport</keyword>
<dbReference type="EMBL" id="PUFN01000012">
    <property type="protein sequence ID" value="TDG73013.1"/>
    <property type="molecule type" value="Genomic_DNA"/>
</dbReference>
<dbReference type="InterPro" id="IPR002781">
    <property type="entry name" value="TM_pro_TauE-like"/>
</dbReference>
<evidence type="ECO:0000256" key="4">
    <source>
        <dbReference type="ARBA" id="ARBA00022475"/>
    </source>
</evidence>
<keyword evidence="6 8" id="KW-1133">Transmembrane helix</keyword>
<evidence type="ECO:0000256" key="8">
    <source>
        <dbReference type="RuleBase" id="RU363041"/>
    </source>
</evidence>
<feature type="transmembrane region" description="Helical" evidence="8">
    <location>
        <begin position="225"/>
        <end position="242"/>
    </location>
</feature>
<feature type="transmembrane region" description="Helical" evidence="8">
    <location>
        <begin position="71"/>
        <end position="90"/>
    </location>
</feature>
<comment type="similarity">
    <text evidence="2 8">Belongs to the 4-toluene sulfonate uptake permease (TSUP) (TC 2.A.102) family.</text>
</comment>
<dbReference type="InterPro" id="IPR052017">
    <property type="entry name" value="TSUP"/>
</dbReference>
<feature type="transmembrane region" description="Helical" evidence="8">
    <location>
        <begin position="162"/>
        <end position="181"/>
    </location>
</feature>
<protein>
    <recommendedName>
        <fullName evidence="8">Probable membrane transporter protein</fullName>
    </recommendedName>
</protein>
<feature type="transmembrane region" description="Helical" evidence="8">
    <location>
        <begin position="96"/>
        <end position="115"/>
    </location>
</feature>
<keyword evidence="10" id="KW-1185">Reference proteome</keyword>
<dbReference type="Pfam" id="PF01925">
    <property type="entry name" value="TauE"/>
    <property type="match status" value="1"/>
</dbReference>